<proteinExistence type="predicted"/>
<dbReference type="Proteomes" id="UP000188586">
    <property type="component" value="Unassembled WGS sequence"/>
</dbReference>
<evidence type="ECO:0000259" key="7">
    <source>
        <dbReference type="Pfam" id="PF10412"/>
    </source>
</evidence>
<dbReference type="EMBL" id="MPOJ01000010">
    <property type="protein sequence ID" value="OOH72780.1"/>
    <property type="molecule type" value="Genomic_DNA"/>
</dbReference>
<dbReference type="CDD" id="cd01127">
    <property type="entry name" value="TrwB_TraG_TraD_VirD4"/>
    <property type="match status" value="1"/>
</dbReference>
<evidence type="ECO:0000256" key="3">
    <source>
        <dbReference type="ARBA" id="ARBA00022692"/>
    </source>
</evidence>
<evidence type="ECO:0000256" key="1">
    <source>
        <dbReference type="ARBA" id="ARBA00004651"/>
    </source>
</evidence>
<dbReference type="PANTHER" id="PTHR37937:SF1">
    <property type="entry name" value="CONJUGATIVE TRANSFER: DNA TRANSPORT"/>
    <property type="match status" value="1"/>
</dbReference>
<dbReference type="GO" id="GO:0005886">
    <property type="term" value="C:plasma membrane"/>
    <property type="evidence" value="ECO:0007669"/>
    <property type="project" value="UniProtKB-SubCell"/>
</dbReference>
<dbReference type="RefSeq" id="WP_179108879.1">
    <property type="nucleotide sequence ID" value="NZ_JBPKCJ010000001.1"/>
</dbReference>
<keyword evidence="3" id="KW-0812">Transmembrane</keyword>
<sequence length="422" mass="46919">MFGFGKKFDELRVGGLKFPPGAELRHILIPATTGSGKTQLIHELLNRILWGVDSKTETEKALITDSGGILAATRMGRNDCILNPFDDRSKRWNPFCEIENDWDYAFVAQSCIPTDGASGQEVDFRKHGQALLADLMRGLVREKNPNPREVQRLLSCLDPEALQPYLTGSESIGFLAPGNDRFFGSVAQVCSEALRSWSVLDPDGNFSIRKWIREGTGCLFLVYQDAQLAAIRPLVGAWLSLAIREVLSLSPDDTRRVWMVMDELDSLGTVSGLSDALTRGRKYGLSTIAAIQSIAQLRQRYGKDGAEVLDACFVSKLIMRQGSFEDAKHWSDTLGQIEEERISRNEGHSYGPGHASSSSGRSARREVRQLILPSELQELPDFCGYARIPGLSGIRPFRFEFRRWPEMVPAFVPKQEGKAPVG</sequence>
<protein>
    <recommendedName>
        <fullName evidence="7">Type IV secretion system coupling protein TraD DNA-binding domain-containing protein</fullName>
    </recommendedName>
</protein>
<reference evidence="8 9" key="1">
    <citation type="submission" date="2016-11" db="EMBL/GenBank/DDBJ databases">
        <title>Comparative genomics of co-occurring bacteria in distinct bioleaching systems unravels niche-specific adaptation.</title>
        <authorList>
            <person name="Zhang X."/>
            <person name="Liu X."/>
            <person name="Yin H."/>
        </authorList>
    </citation>
    <scope>NUCLEOTIDE SEQUENCE [LARGE SCALE GENOMIC DNA]</scope>
    <source>
        <strain evidence="8 9">DX</strain>
    </source>
</reference>
<dbReference type="SUPFAM" id="SSF52540">
    <property type="entry name" value="P-loop containing nucleoside triphosphate hydrolases"/>
    <property type="match status" value="1"/>
</dbReference>
<keyword evidence="5" id="KW-0472">Membrane</keyword>
<feature type="region of interest" description="Disordered" evidence="6">
    <location>
        <begin position="343"/>
        <end position="364"/>
    </location>
</feature>
<evidence type="ECO:0000256" key="2">
    <source>
        <dbReference type="ARBA" id="ARBA00022475"/>
    </source>
</evidence>
<accession>A0A1V3SVT7</accession>
<dbReference type="Gene3D" id="3.40.50.300">
    <property type="entry name" value="P-loop containing nucleotide triphosphate hydrolases"/>
    <property type="match status" value="1"/>
</dbReference>
<evidence type="ECO:0000313" key="9">
    <source>
        <dbReference type="Proteomes" id="UP000188586"/>
    </source>
</evidence>
<dbReference type="Pfam" id="PF10412">
    <property type="entry name" value="TrwB_AAD_bind"/>
    <property type="match status" value="1"/>
</dbReference>
<dbReference type="InterPro" id="IPR019476">
    <property type="entry name" value="T4SS_TraD_DNA-bd"/>
</dbReference>
<dbReference type="AlphaFoldDB" id="A0A1V3SVT7"/>
<comment type="subcellular location">
    <subcellularLocation>
        <location evidence="1">Cell membrane</location>
        <topology evidence="1">Multi-pass membrane protein</topology>
    </subcellularLocation>
</comment>
<comment type="caution">
    <text evidence="8">The sequence shown here is derived from an EMBL/GenBank/DDBJ whole genome shotgun (WGS) entry which is preliminary data.</text>
</comment>
<feature type="domain" description="Type IV secretion system coupling protein TraD DNA-binding" evidence="7">
    <location>
        <begin position="11"/>
        <end position="390"/>
    </location>
</feature>
<dbReference type="PANTHER" id="PTHR37937">
    <property type="entry name" value="CONJUGATIVE TRANSFER: DNA TRANSPORT"/>
    <property type="match status" value="1"/>
</dbReference>
<evidence type="ECO:0000313" key="8">
    <source>
        <dbReference type="EMBL" id="OOH72780.1"/>
    </source>
</evidence>
<name>A0A1V3SVT7_9BACT</name>
<organism evidence="8 9">
    <name type="scientific">Leptospirillum ferriphilum</name>
    <dbReference type="NCBI Taxonomy" id="178606"/>
    <lineage>
        <taxon>Bacteria</taxon>
        <taxon>Pseudomonadati</taxon>
        <taxon>Nitrospirota</taxon>
        <taxon>Nitrospiria</taxon>
        <taxon>Nitrospirales</taxon>
        <taxon>Nitrospiraceae</taxon>
        <taxon>Leptospirillum</taxon>
    </lineage>
</organism>
<gene>
    <name evidence="8" type="ORF">BOX24_05170</name>
</gene>
<dbReference type="Gene3D" id="1.10.8.80">
    <property type="entry name" value="Magnesium chelatase subunit I, C-Terminal domain"/>
    <property type="match status" value="1"/>
</dbReference>
<evidence type="ECO:0000256" key="4">
    <source>
        <dbReference type="ARBA" id="ARBA00022989"/>
    </source>
</evidence>
<dbReference type="InterPro" id="IPR051539">
    <property type="entry name" value="T4SS-coupling_protein"/>
</dbReference>
<dbReference type="InterPro" id="IPR027417">
    <property type="entry name" value="P-loop_NTPase"/>
</dbReference>
<keyword evidence="2" id="KW-1003">Cell membrane</keyword>
<evidence type="ECO:0000256" key="5">
    <source>
        <dbReference type="ARBA" id="ARBA00023136"/>
    </source>
</evidence>
<evidence type="ECO:0000256" key="6">
    <source>
        <dbReference type="SAM" id="MobiDB-lite"/>
    </source>
</evidence>
<keyword evidence="4" id="KW-1133">Transmembrane helix</keyword>